<keyword evidence="8" id="KW-1185">Reference proteome</keyword>
<dbReference type="Pfam" id="PF09360">
    <property type="entry name" value="zf-CDGSH"/>
    <property type="match status" value="2"/>
</dbReference>
<accession>A0A3M7RTQ1</accession>
<dbReference type="PANTHER" id="PTHR46491">
    <property type="entry name" value="CDGSH IRON SULFUR DOMAIN PROTEIN HOMOLOG"/>
    <property type="match status" value="1"/>
</dbReference>
<dbReference type="InterPro" id="IPR018967">
    <property type="entry name" value="FeS-contain_CDGSH-typ"/>
</dbReference>
<evidence type="ECO:0000256" key="4">
    <source>
        <dbReference type="ARBA" id="ARBA00023014"/>
    </source>
</evidence>
<dbReference type="InterPro" id="IPR042216">
    <property type="entry name" value="MitoNEET_CISD"/>
</dbReference>
<dbReference type="STRING" id="10195.A0A3M7RTQ1"/>
<keyword evidence="3" id="KW-0408">Iron</keyword>
<dbReference type="InterPro" id="IPR052950">
    <property type="entry name" value="CISD"/>
</dbReference>
<proteinExistence type="predicted"/>
<dbReference type="SMART" id="SM00704">
    <property type="entry name" value="ZnF_CDGSH"/>
    <property type="match status" value="2"/>
</dbReference>
<dbReference type="AlphaFoldDB" id="A0A3M7RTQ1"/>
<organism evidence="7 8">
    <name type="scientific">Brachionus plicatilis</name>
    <name type="common">Marine rotifer</name>
    <name type="synonym">Brachionus muelleri</name>
    <dbReference type="NCBI Taxonomy" id="10195"/>
    <lineage>
        <taxon>Eukaryota</taxon>
        <taxon>Metazoa</taxon>
        <taxon>Spiralia</taxon>
        <taxon>Gnathifera</taxon>
        <taxon>Rotifera</taxon>
        <taxon>Eurotatoria</taxon>
        <taxon>Monogononta</taxon>
        <taxon>Pseudotrocha</taxon>
        <taxon>Ploima</taxon>
        <taxon>Brachionidae</taxon>
        <taxon>Brachionus</taxon>
    </lineage>
</organism>
<evidence type="ECO:0000256" key="5">
    <source>
        <dbReference type="ARBA" id="ARBA00034078"/>
    </source>
</evidence>
<keyword evidence="1" id="KW-0001">2Fe-2S</keyword>
<evidence type="ECO:0000313" key="8">
    <source>
        <dbReference type="Proteomes" id="UP000276133"/>
    </source>
</evidence>
<feature type="domain" description="Iron-binding zinc finger CDGSH type" evidence="6">
    <location>
        <begin position="46"/>
        <end position="81"/>
    </location>
</feature>
<evidence type="ECO:0000256" key="1">
    <source>
        <dbReference type="ARBA" id="ARBA00022714"/>
    </source>
</evidence>
<evidence type="ECO:0000256" key="3">
    <source>
        <dbReference type="ARBA" id="ARBA00023004"/>
    </source>
</evidence>
<gene>
    <name evidence="7" type="ORF">BpHYR1_003820</name>
</gene>
<evidence type="ECO:0000313" key="7">
    <source>
        <dbReference type="EMBL" id="RNA26718.1"/>
    </source>
</evidence>
<name>A0A3M7RTQ1_BRAPC</name>
<evidence type="ECO:0000259" key="6">
    <source>
        <dbReference type="SMART" id="SM00704"/>
    </source>
</evidence>
<sequence length="127" mass="14210">MSSKFLNPQVGRCFLIQIRTKIHPTPAKVEFIQGRSAIGKPAAFEPVRMVIEKGKSYSWCSCGASKKQPFCDGSHRKVNETVPEGQDKFAPLRFVCEETRTVHMCMCKSSSNRPFCDGTHQQLAKSS</sequence>
<dbReference type="GO" id="GO:0046872">
    <property type="term" value="F:metal ion binding"/>
    <property type="evidence" value="ECO:0007669"/>
    <property type="project" value="UniProtKB-KW"/>
</dbReference>
<dbReference type="OrthoDB" id="15717at2759"/>
<reference evidence="7 8" key="1">
    <citation type="journal article" date="2018" name="Sci. Rep.">
        <title>Genomic signatures of local adaptation to the degree of environmental predictability in rotifers.</title>
        <authorList>
            <person name="Franch-Gras L."/>
            <person name="Hahn C."/>
            <person name="Garcia-Roger E.M."/>
            <person name="Carmona M.J."/>
            <person name="Serra M."/>
            <person name="Gomez A."/>
        </authorList>
    </citation>
    <scope>NUCLEOTIDE SEQUENCE [LARGE SCALE GENOMIC DNA]</scope>
    <source>
        <strain evidence="7">HYR1</strain>
    </source>
</reference>
<dbReference type="PANTHER" id="PTHR46491:SF3">
    <property type="entry name" value="CDGSH IRON-SULFUR DOMAIN-CONTAINING PROTEIN 3, MITOCHONDRIAL"/>
    <property type="match status" value="1"/>
</dbReference>
<dbReference type="EMBL" id="REGN01002685">
    <property type="protein sequence ID" value="RNA26718.1"/>
    <property type="molecule type" value="Genomic_DNA"/>
</dbReference>
<keyword evidence="4" id="KW-0411">Iron-sulfur</keyword>
<dbReference type="Gene3D" id="3.40.5.90">
    <property type="entry name" value="CDGSH iron-sulfur domain, mitoNEET-type"/>
    <property type="match status" value="2"/>
</dbReference>
<keyword evidence="2" id="KW-0479">Metal-binding</keyword>
<protein>
    <submittedName>
        <fullName evidence="7">CDGSH iron-sulfur domain-containing mitochondrial</fullName>
    </submittedName>
</protein>
<dbReference type="GO" id="GO:0005739">
    <property type="term" value="C:mitochondrion"/>
    <property type="evidence" value="ECO:0007669"/>
    <property type="project" value="TreeGrafter"/>
</dbReference>
<comment type="caution">
    <text evidence="7">The sequence shown here is derived from an EMBL/GenBank/DDBJ whole genome shotgun (WGS) entry which is preliminary data.</text>
</comment>
<feature type="domain" description="Iron-binding zinc finger CDGSH type" evidence="6">
    <location>
        <begin position="89"/>
        <end position="126"/>
    </location>
</feature>
<dbReference type="Proteomes" id="UP000276133">
    <property type="component" value="Unassembled WGS sequence"/>
</dbReference>
<dbReference type="GO" id="GO:0051537">
    <property type="term" value="F:2 iron, 2 sulfur cluster binding"/>
    <property type="evidence" value="ECO:0007669"/>
    <property type="project" value="UniProtKB-KW"/>
</dbReference>
<comment type="cofactor">
    <cofactor evidence="5">
        <name>[2Fe-2S] cluster</name>
        <dbReference type="ChEBI" id="CHEBI:190135"/>
    </cofactor>
</comment>
<evidence type="ECO:0000256" key="2">
    <source>
        <dbReference type="ARBA" id="ARBA00022723"/>
    </source>
</evidence>